<protein>
    <submittedName>
        <fullName evidence="1">DUF2252 domain-containing protein</fullName>
    </submittedName>
</protein>
<dbReference type="Pfam" id="PF10009">
    <property type="entry name" value="DUF2252"/>
    <property type="match status" value="1"/>
</dbReference>
<keyword evidence="2" id="KW-1185">Reference proteome</keyword>
<name>A0A2S7ST89_9BACT</name>
<evidence type="ECO:0000313" key="2">
    <source>
        <dbReference type="Proteomes" id="UP000239872"/>
    </source>
</evidence>
<dbReference type="InterPro" id="IPR018721">
    <property type="entry name" value="DUF2252"/>
</dbReference>
<dbReference type="AlphaFoldDB" id="A0A2S7ST89"/>
<sequence length="402" mass="46550">MSSVSQRIKKYNTGLLPEMVDLKYKFMAENIFRFYRGTCHLFYEDLSKHKNFSQAPLSWICGDLHLENFGSFKADNRLVHFDLNDFDEAILAPASWEILRLVTSILIAFDHLEIDKIKAHKMAQLFLKTYAATLSKGKAYYIETKTAKGIVATFLKKAGKKKKRALLDKRTNIRQNQLTIMMEDPRHFEIDFGLKQRLTDHITEWISNSSDGPYNYHVCDVAFRLAGTGSVGLKRYAFLLKGKRDPNKFLLVEMKQARPSSLAPYVKVPQPEWMSEAERIVSIQQRMQNIPPALLSHTMFDNEPFLIQEMQPVKDSINFNLIRDRYRDMYKVIDDMAMLTASAQLRCSGRQGSAIADDLIAFGQNCEWRDHAINYAIKYAEKVKTYYATYMAEFDNGFFKVE</sequence>
<dbReference type="EMBL" id="PPSL01000004">
    <property type="protein sequence ID" value="PQJ10140.1"/>
    <property type="molecule type" value="Genomic_DNA"/>
</dbReference>
<gene>
    <name evidence="1" type="ORF">CJD36_015700</name>
</gene>
<reference evidence="1 2" key="1">
    <citation type="submission" date="2018-01" db="EMBL/GenBank/DDBJ databases">
        <title>A novel member of the phylum Bacteroidetes isolated from glacier ice.</title>
        <authorList>
            <person name="Liu Q."/>
            <person name="Xin Y.-H."/>
        </authorList>
    </citation>
    <scope>NUCLEOTIDE SEQUENCE [LARGE SCALE GENOMIC DNA]</scope>
    <source>
        <strain evidence="1 2">RB1R16</strain>
    </source>
</reference>
<proteinExistence type="predicted"/>
<organism evidence="1 2">
    <name type="scientific">Flavipsychrobacter stenotrophus</name>
    <dbReference type="NCBI Taxonomy" id="2077091"/>
    <lineage>
        <taxon>Bacteria</taxon>
        <taxon>Pseudomonadati</taxon>
        <taxon>Bacteroidota</taxon>
        <taxon>Chitinophagia</taxon>
        <taxon>Chitinophagales</taxon>
        <taxon>Chitinophagaceae</taxon>
        <taxon>Flavipsychrobacter</taxon>
    </lineage>
</organism>
<evidence type="ECO:0000313" key="1">
    <source>
        <dbReference type="EMBL" id="PQJ10140.1"/>
    </source>
</evidence>
<dbReference type="Proteomes" id="UP000239872">
    <property type="component" value="Unassembled WGS sequence"/>
</dbReference>
<dbReference type="OrthoDB" id="1491115at2"/>
<dbReference type="PANTHER" id="PTHR39441">
    <property type="entry name" value="DUF2252 DOMAIN-CONTAINING PROTEIN"/>
    <property type="match status" value="1"/>
</dbReference>
<dbReference type="RefSeq" id="WP_105040148.1">
    <property type="nucleotide sequence ID" value="NZ_PPSL01000004.1"/>
</dbReference>
<comment type="caution">
    <text evidence="1">The sequence shown here is derived from an EMBL/GenBank/DDBJ whole genome shotgun (WGS) entry which is preliminary data.</text>
</comment>
<dbReference type="PANTHER" id="PTHR39441:SF1">
    <property type="entry name" value="DUF2252 DOMAIN-CONTAINING PROTEIN"/>
    <property type="match status" value="1"/>
</dbReference>
<accession>A0A2S7ST89</accession>